<dbReference type="EMBL" id="MGGP01000015">
    <property type="protein sequence ID" value="OGM32410.1"/>
    <property type="molecule type" value="Genomic_DNA"/>
</dbReference>
<dbReference type="SMART" id="SM00855">
    <property type="entry name" value="PGAM"/>
    <property type="match status" value="1"/>
</dbReference>
<evidence type="ECO:0000313" key="5">
    <source>
        <dbReference type="Proteomes" id="UP000178870"/>
    </source>
</evidence>
<evidence type="ECO:0008006" key="6">
    <source>
        <dbReference type="Google" id="ProtNLM"/>
    </source>
</evidence>
<reference evidence="4 5" key="1">
    <citation type="journal article" date="2016" name="Nat. Commun.">
        <title>Thousands of microbial genomes shed light on interconnected biogeochemical processes in an aquifer system.</title>
        <authorList>
            <person name="Anantharaman K."/>
            <person name="Brown C.T."/>
            <person name="Hug L.A."/>
            <person name="Sharon I."/>
            <person name="Castelle C.J."/>
            <person name="Probst A.J."/>
            <person name="Thomas B.C."/>
            <person name="Singh A."/>
            <person name="Wilkins M.J."/>
            <person name="Karaoz U."/>
            <person name="Brodie E.L."/>
            <person name="Williams K.H."/>
            <person name="Hubbard S.S."/>
            <person name="Banfield J.F."/>
        </authorList>
    </citation>
    <scope>NUCLEOTIDE SEQUENCE [LARGE SCALE GENOMIC DNA]</scope>
</reference>
<protein>
    <recommendedName>
        <fullName evidence="6">Phosphoglycerate mutase</fullName>
    </recommendedName>
</protein>
<dbReference type="GO" id="GO:0043456">
    <property type="term" value="P:regulation of pentose-phosphate shunt"/>
    <property type="evidence" value="ECO:0007669"/>
    <property type="project" value="TreeGrafter"/>
</dbReference>
<evidence type="ECO:0000256" key="1">
    <source>
        <dbReference type="ARBA" id="ARBA00022801"/>
    </source>
</evidence>
<dbReference type="GO" id="GO:0004331">
    <property type="term" value="F:fructose-2,6-bisphosphate 2-phosphatase activity"/>
    <property type="evidence" value="ECO:0007669"/>
    <property type="project" value="TreeGrafter"/>
</dbReference>
<feature type="binding site" evidence="3">
    <location>
        <position position="58"/>
    </location>
    <ligand>
        <name>substrate</name>
    </ligand>
</feature>
<evidence type="ECO:0000256" key="2">
    <source>
        <dbReference type="PIRSR" id="PIRSR613078-1"/>
    </source>
</evidence>
<name>A0A1F7YYW1_9BACT</name>
<evidence type="ECO:0000313" key="4">
    <source>
        <dbReference type="EMBL" id="OGM32410.1"/>
    </source>
</evidence>
<dbReference type="GO" id="GO:0045820">
    <property type="term" value="P:negative regulation of glycolytic process"/>
    <property type="evidence" value="ECO:0007669"/>
    <property type="project" value="TreeGrafter"/>
</dbReference>
<dbReference type="GO" id="GO:0005829">
    <property type="term" value="C:cytosol"/>
    <property type="evidence" value="ECO:0007669"/>
    <property type="project" value="TreeGrafter"/>
</dbReference>
<evidence type="ECO:0000256" key="3">
    <source>
        <dbReference type="PIRSR" id="PIRSR613078-2"/>
    </source>
</evidence>
<dbReference type="PANTHER" id="PTHR46517">
    <property type="entry name" value="FRUCTOSE-2,6-BISPHOSPHATASE TIGAR"/>
    <property type="match status" value="1"/>
</dbReference>
<dbReference type="CDD" id="cd07067">
    <property type="entry name" value="HP_PGM_like"/>
    <property type="match status" value="1"/>
</dbReference>
<organism evidence="4 5">
    <name type="scientific">Candidatus Woesebacteria bacterium RIFCSPHIGHO2_01_FULL_44_21</name>
    <dbReference type="NCBI Taxonomy" id="1802503"/>
    <lineage>
        <taxon>Bacteria</taxon>
        <taxon>Candidatus Woeseibacteriota</taxon>
    </lineage>
</organism>
<dbReference type="Pfam" id="PF00300">
    <property type="entry name" value="His_Phos_1"/>
    <property type="match status" value="1"/>
</dbReference>
<accession>A0A1F7YYW1</accession>
<dbReference type="InterPro" id="IPR029033">
    <property type="entry name" value="His_PPase_superfam"/>
</dbReference>
<feature type="binding site" evidence="3">
    <location>
        <begin position="82"/>
        <end position="85"/>
    </location>
    <ligand>
        <name>substrate</name>
    </ligand>
</feature>
<gene>
    <name evidence="4" type="ORF">A2803_01975</name>
</gene>
<comment type="caution">
    <text evidence="4">The sequence shown here is derived from an EMBL/GenBank/DDBJ whole genome shotgun (WGS) entry which is preliminary data.</text>
</comment>
<feature type="active site" description="Tele-phosphohistidine intermediate" evidence="2">
    <location>
        <position position="9"/>
    </location>
</feature>
<dbReference type="PANTHER" id="PTHR46517:SF1">
    <property type="entry name" value="FRUCTOSE-2,6-BISPHOSPHATASE TIGAR"/>
    <property type="match status" value="1"/>
</dbReference>
<dbReference type="Gene3D" id="3.40.50.1240">
    <property type="entry name" value="Phosphoglycerate mutase-like"/>
    <property type="match status" value="1"/>
</dbReference>
<feature type="active site" description="Proton donor/acceptor" evidence="2">
    <location>
        <position position="82"/>
    </location>
</feature>
<sequence>MITIIFEAHATSKDNEAGLASGHYDVELSELGEKQAKELGARYTNADLAAVFCSDLQRSSKTAAIAFRGREIKIIQDRRLRECNYGDLTRHPSLEVEELKSEYIESTFPGGKSYAQTTKNMTDFLRELQNNFQGKKVLLIGHRATQYALENLVHGKPLSKAVTDHWAWQPGWEYVLE</sequence>
<dbReference type="Proteomes" id="UP000178870">
    <property type="component" value="Unassembled WGS sequence"/>
</dbReference>
<dbReference type="InterPro" id="IPR051695">
    <property type="entry name" value="Phosphoglycerate_Mutase"/>
</dbReference>
<proteinExistence type="predicted"/>
<dbReference type="InterPro" id="IPR013078">
    <property type="entry name" value="His_Pase_superF_clade-1"/>
</dbReference>
<keyword evidence="1" id="KW-0378">Hydrolase</keyword>
<dbReference type="AlphaFoldDB" id="A0A1F7YYW1"/>
<dbReference type="SUPFAM" id="SSF53254">
    <property type="entry name" value="Phosphoglycerate mutase-like"/>
    <property type="match status" value="1"/>
</dbReference>